<dbReference type="Proteomes" id="UP000548423">
    <property type="component" value="Unassembled WGS sequence"/>
</dbReference>
<name>A0A852T7Z8_9BACI</name>
<dbReference type="EMBL" id="JACCBX010000002">
    <property type="protein sequence ID" value="NYE03955.1"/>
    <property type="molecule type" value="Genomic_DNA"/>
</dbReference>
<evidence type="ECO:0008006" key="4">
    <source>
        <dbReference type="Google" id="ProtNLM"/>
    </source>
</evidence>
<dbReference type="AlphaFoldDB" id="A0A852T7Z8"/>
<proteinExistence type="predicted"/>
<accession>A0A852T7Z8</accession>
<dbReference type="InterPro" id="IPR019635">
    <property type="entry name" value="DUF2500"/>
</dbReference>
<reference evidence="3" key="2">
    <citation type="submission" date="2020-08" db="EMBL/GenBank/DDBJ databases">
        <title>The Agave Microbiome: Exploring the role of microbial communities in plant adaptations to desert environments.</title>
        <authorList>
            <person name="Partida-Martinez L.P."/>
        </authorList>
    </citation>
    <scope>NUCLEOTIDE SEQUENCE [LARGE SCALE GENOMIC DNA]</scope>
    <source>
        <strain evidence="3">AT2.8</strain>
    </source>
</reference>
<reference evidence="3" key="1">
    <citation type="submission" date="2020-07" db="EMBL/GenBank/DDBJ databases">
        <authorList>
            <person name="Partida-Martinez L."/>
            <person name="Huntemann M."/>
            <person name="Clum A."/>
            <person name="Wang J."/>
            <person name="Palaniappan K."/>
            <person name="Ritter S."/>
            <person name="Chen I.-M."/>
            <person name="Stamatis D."/>
            <person name="Reddy T."/>
            <person name="O'Malley R."/>
            <person name="Daum C."/>
            <person name="Shapiro N."/>
            <person name="Ivanova N."/>
            <person name="Kyrpides N."/>
            <person name="Woyke T."/>
        </authorList>
    </citation>
    <scope>NUCLEOTIDE SEQUENCE [LARGE SCALE GENOMIC DNA]</scope>
    <source>
        <strain evidence="3">AT2.8</strain>
    </source>
</reference>
<organism evidence="2 3">
    <name type="scientific">Neobacillus niacini</name>
    <dbReference type="NCBI Taxonomy" id="86668"/>
    <lineage>
        <taxon>Bacteria</taxon>
        <taxon>Bacillati</taxon>
        <taxon>Bacillota</taxon>
        <taxon>Bacilli</taxon>
        <taxon>Bacillales</taxon>
        <taxon>Bacillaceae</taxon>
        <taxon>Neobacillus</taxon>
    </lineage>
</organism>
<gene>
    <name evidence="2" type="ORF">F4694_000699</name>
</gene>
<feature type="transmembrane region" description="Helical" evidence="1">
    <location>
        <begin position="16"/>
        <end position="36"/>
    </location>
</feature>
<comment type="caution">
    <text evidence="2">The sequence shown here is derived from an EMBL/GenBank/DDBJ whole genome shotgun (WGS) entry which is preliminary data.</text>
</comment>
<evidence type="ECO:0000256" key="1">
    <source>
        <dbReference type="SAM" id="Phobius"/>
    </source>
</evidence>
<protein>
    <recommendedName>
        <fullName evidence="4">DUF2500 domain-containing protein</fullName>
    </recommendedName>
</protein>
<dbReference type="Pfam" id="PF10694">
    <property type="entry name" value="DUF2500"/>
    <property type="match status" value="1"/>
</dbReference>
<keyword evidence="1" id="KW-0812">Transmembrane</keyword>
<sequence>MEVNQGFDMFTIIEKLFPLFIILVIGFILFIIFQGIKQWNYNNKQPKLNVDALVVSKRTEVSGGSNDSSASTLYYITFQVESGDRMELAVRGSDYGMLAEGDAGELVSQGTRFHSFTRKQHVN</sequence>
<dbReference type="Gene3D" id="2.40.50.660">
    <property type="match status" value="1"/>
</dbReference>
<evidence type="ECO:0000313" key="3">
    <source>
        <dbReference type="Proteomes" id="UP000548423"/>
    </source>
</evidence>
<keyword evidence="1" id="KW-0472">Membrane</keyword>
<keyword evidence="1" id="KW-1133">Transmembrane helix</keyword>
<evidence type="ECO:0000313" key="2">
    <source>
        <dbReference type="EMBL" id="NYE03955.1"/>
    </source>
</evidence>